<name>A6DT71_9BACT</name>
<dbReference type="PANTHER" id="PTHR47506:SF1">
    <property type="entry name" value="HTH-TYPE TRANSCRIPTIONAL REGULATOR YJDC"/>
    <property type="match status" value="1"/>
</dbReference>
<evidence type="ECO:0000256" key="1">
    <source>
        <dbReference type="ARBA" id="ARBA00023015"/>
    </source>
</evidence>
<evidence type="ECO:0000256" key="2">
    <source>
        <dbReference type="ARBA" id="ARBA00023125"/>
    </source>
</evidence>
<comment type="caution">
    <text evidence="6">The sequence shown here is derived from an EMBL/GenBank/DDBJ whole genome shotgun (WGS) entry which is preliminary data.</text>
</comment>
<dbReference type="InterPro" id="IPR036271">
    <property type="entry name" value="Tet_transcr_reg_TetR-rel_C_sf"/>
</dbReference>
<dbReference type="PANTHER" id="PTHR47506">
    <property type="entry name" value="TRANSCRIPTIONAL REGULATORY PROTEIN"/>
    <property type="match status" value="1"/>
</dbReference>
<accession>A6DT71</accession>
<dbReference type="InterPro" id="IPR001647">
    <property type="entry name" value="HTH_TetR"/>
</dbReference>
<evidence type="ECO:0000256" key="4">
    <source>
        <dbReference type="PROSITE-ProRule" id="PRU00335"/>
    </source>
</evidence>
<dbReference type="RefSeq" id="WP_007281020.1">
    <property type="nucleotide sequence ID" value="NZ_ABCK01000035.1"/>
</dbReference>
<dbReference type="PROSITE" id="PS50977">
    <property type="entry name" value="HTH_TETR_2"/>
    <property type="match status" value="1"/>
</dbReference>
<dbReference type="SUPFAM" id="SSF46689">
    <property type="entry name" value="Homeodomain-like"/>
    <property type="match status" value="1"/>
</dbReference>
<dbReference type="Gene3D" id="1.10.357.10">
    <property type="entry name" value="Tetracycline Repressor, domain 2"/>
    <property type="match status" value="1"/>
</dbReference>
<keyword evidence="1" id="KW-0805">Transcription regulation</keyword>
<protein>
    <submittedName>
        <fullName evidence="6">Transcriptional regulator, TetR family protein</fullName>
    </submittedName>
</protein>
<dbReference type="InterPro" id="IPR009057">
    <property type="entry name" value="Homeodomain-like_sf"/>
</dbReference>
<dbReference type="eggNOG" id="COG1309">
    <property type="taxonomic scope" value="Bacteria"/>
</dbReference>
<keyword evidence="3" id="KW-0804">Transcription</keyword>
<reference evidence="6 7" key="1">
    <citation type="journal article" date="2010" name="J. Bacteriol.">
        <title>Genome sequence of Lentisphaera araneosa HTCC2155T, the type species of the order Lentisphaerales in the phylum Lentisphaerae.</title>
        <authorList>
            <person name="Thrash J.C."/>
            <person name="Cho J.C."/>
            <person name="Vergin K.L."/>
            <person name="Morris R.M."/>
            <person name="Giovannoni S.J."/>
        </authorList>
    </citation>
    <scope>NUCLEOTIDE SEQUENCE [LARGE SCALE GENOMIC DNA]</scope>
    <source>
        <strain evidence="6 7">HTCC2155</strain>
    </source>
</reference>
<evidence type="ECO:0000313" key="6">
    <source>
        <dbReference type="EMBL" id="EDM25144.1"/>
    </source>
</evidence>
<gene>
    <name evidence="6" type="ORF">LNTAR_24501</name>
</gene>
<dbReference type="AlphaFoldDB" id="A6DT71"/>
<dbReference type="STRING" id="313628.LNTAR_24501"/>
<feature type="domain" description="HTH tetR-type" evidence="5">
    <location>
        <begin position="1"/>
        <end position="61"/>
    </location>
</feature>
<dbReference type="Pfam" id="PF00440">
    <property type="entry name" value="TetR_N"/>
    <property type="match status" value="1"/>
</dbReference>
<dbReference type="EMBL" id="ABCK01000035">
    <property type="protein sequence ID" value="EDM25144.1"/>
    <property type="molecule type" value="Genomic_DNA"/>
</dbReference>
<evidence type="ECO:0000313" key="7">
    <source>
        <dbReference type="Proteomes" id="UP000004947"/>
    </source>
</evidence>
<evidence type="ECO:0000259" key="5">
    <source>
        <dbReference type="PROSITE" id="PS50977"/>
    </source>
</evidence>
<keyword evidence="7" id="KW-1185">Reference proteome</keyword>
<dbReference type="Proteomes" id="UP000004947">
    <property type="component" value="Unassembled WGS sequence"/>
</dbReference>
<dbReference type="Pfam" id="PF21993">
    <property type="entry name" value="TetR_C_13_2"/>
    <property type="match status" value="1"/>
</dbReference>
<dbReference type="InterPro" id="IPR054156">
    <property type="entry name" value="YxaF_TetR_C"/>
</dbReference>
<dbReference type="OrthoDB" id="5293507at2"/>
<dbReference type="SUPFAM" id="SSF48498">
    <property type="entry name" value="Tetracyclin repressor-like, C-terminal domain"/>
    <property type="match status" value="1"/>
</dbReference>
<evidence type="ECO:0000256" key="3">
    <source>
        <dbReference type="ARBA" id="ARBA00023163"/>
    </source>
</evidence>
<keyword evidence="2 4" id="KW-0238">DNA-binding</keyword>
<proteinExistence type="predicted"/>
<dbReference type="GO" id="GO:0003677">
    <property type="term" value="F:DNA binding"/>
    <property type="evidence" value="ECO:0007669"/>
    <property type="project" value="UniProtKB-UniRule"/>
</dbReference>
<organism evidence="6 7">
    <name type="scientific">Lentisphaera araneosa HTCC2155</name>
    <dbReference type="NCBI Taxonomy" id="313628"/>
    <lineage>
        <taxon>Bacteria</taxon>
        <taxon>Pseudomonadati</taxon>
        <taxon>Lentisphaerota</taxon>
        <taxon>Lentisphaeria</taxon>
        <taxon>Lentisphaerales</taxon>
        <taxon>Lentisphaeraceae</taxon>
        <taxon>Lentisphaera</taxon>
    </lineage>
</organism>
<sequence>MSKKEEIILEACRALQEGGVNGFSFRDLADTVGVKSSSVHYYFKNKNDLFIAVLEAFTEEFTQNLQSILDESSSLQDVIDGIIDQFIEIAQEQKFCVCGMLAIDQKHLSEEMISRVNETFCALRKWLSEVIAQYPQEKFSNEELSSIFISALEGALMMDRLSKTTESLESLRSFMHRLV</sequence>
<feature type="DNA-binding region" description="H-T-H motif" evidence="4">
    <location>
        <begin position="24"/>
        <end position="43"/>
    </location>
</feature>